<dbReference type="InParanoid" id="A0A0C3B5Z8"/>
<gene>
    <name evidence="1" type="ORF">PILCRDRAFT_829605</name>
</gene>
<organism evidence="1 2">
    <name type="scientific">Piloderma croceum (strain F 1598)</name>
    <dbReference type="NCBI Taxonomy" id="765440"/>
    <lineage>
        <taxon>Eukaryota</taxon>
        <taxon>Fungi</taxon>
        <taxon>Dikarya</taxon>
        <taxon>Basidiomycota</taxon>
        <taxon>Agaricomycotina</taxon>
        <taxon>Agaricomycetes</taxon>
        <taxon>Agaricomycetidae</taxon>
        <taxon>Atheliales</taxon>
        <taxon>Atheliaceae</taxon>
        <taxon>Piloderma</taxon>
    </lineage>
</organism>
<evidence type="ECO:0000313" key="2">
    <source>
        <dbReference type="Proteomes" id="UP000054166"/>
    </source>
</evidence>
<reference evidence="1 2" key="1">
    <citation type="submission" date="2014-04" db="EMBL/GenBank/DDBJ databases">
        <authorList>
            <consortium name="DOE Joint Genome Institute"/>
            <person name="Kuo A."/>
            <person name="Tarkka M."/>
            <person name="Buscot F."/>
            <person name="Kohler A."/>
            <person name="Nagy L.G."/>
            <person name="Floudas D."/>
            <person name="Copeland A."/>
            <person name="Barry K.W."/>
            <person name="Cichocki N."/>
            <person name="Veneault-Fourrey C."/>
            <person name="LaButti K."/>
            <person name="Lindquist E.A."/>
            <person name="Lipzen A."/>
            <person name="Lundell T."/>
            <person name="Morin E."/>
            <person name="Murat C."/>
            <person name="Sun H."/>
            <person name="Tunlid A."/>
            <person name="Henrissat B."/>
            <person name="Grigoriev I.V."/>
            <person name="Hibbett D.S."/>
            <person name="Martin F."/>
            <person name="Nordberg H.P."/>
            <person name="Cantor M.N."/>
            <person name="Hua S.X."/>
        </authorList>
    </citation>
    <scope>NUCLEOTIDE SEQUENCE [LARGE SCALE GENOMIC DNA]</scope>
    <source>
        <strain evidence="1 2">F 1598</strain>
    </source>
</reference>
<reference evidence="2" key="2">
    <citation type="submission" date="2015-01" db="EMBL/GenBank/DDBJ databases">
        <title>Evolutionary Origins and Diversification of the Mycorrhizal Mutualists.</title>
        <authorList>
            <consortium name="DOE Joint Genome Institute"/>
            <consortium name="Mycorrhizal Genomics Consortium"/>
            <person name="Kohler A."/>
            <person name="Kuo A."/>
            <person name="Nagy L.G."/>
            <person name="Floudas D."/>
            <person name="Copeland A."/>
            <person name="Barry K.W."/>
            <person name="Cichocki N."/>
            <person name="Veneault-Fourrey C."/>
            <person name="LaButti K."/>
            <person name="Lindquist E.A."/>
            <person name="Lipzen A."/>
            <person name="Lundell T."/>
            <person name="Morin E."/>
            <person name="Murat C."/>
            <person name="Riley R."/>
            <person name="Ohm R."/>
            <person name="Sun H."/>
            <person name="Tunlid A."/>
            <person name="Henrissat B."/>
            <person name="Grigoriev I.V."/>
            <person name="Hibbett D.S."/>
            <person name="Martin F."/>
        </authorList>
    </citation>
    <scope>NUCLEOTIDE SEQUENCE [LARGE SCALE GENOMIC DNA]</scope>
    <source>
        <strain evidence="2">F 1598</strain>
    </source>
</reference>
<proteinExistence type="predicted"/>
<evidence type="ECO:0000313" key="1">
    <source>
        <dbReference type="EMBL" id="KIM72722.1"/>
    </source>
</evidence>
<accession>A0A0C3B5Z8</accession>
<dbReference type="AlphaFoldDB" id="A0A0C3B5Z8"/>
<sequence>MISSPSSVLSRRSPGRRALSKIKGDVRLMRQLAENTSGRHIEIRCANPRNYILVNGISSELEGDARSMYMNCCVSPTEMR</sequence>
<dbReference type="EMBL" id="KN833110">
    <property type="protein sequence ID" value="KIM72722.1"/>
    <property type="molecule type" value="Genomic_DNA"/>
</dbReference>
<protein>
    <submittedName>
        <fullName evidence="1">Uncharacterized protein</fullName>
    </submittedName>
</protein>
<dbReference type="Proteomes" id="UP000054166">
    <property type="component" value="Unassembled WGS sequence"/>
</dbReference>
<name>A0A0C3B5Z8_PILCF</name>
<dbReference type="HOGENOM" id="CLU_2590631_0_0_1"/>
<keyword evidence="2" id="KW-1185">Reference proteome</keyword>